<dbReference type="CDD" id="cd23659">
    <property type="entry name" value="USP_At3g01520-like"/>
    <property type="match status" value="1"/>
</dbReference>
<dbReference type="PRINTS" id="PR01438">
    <property type="entry name" value="UNVRSLSTRESS"/>
</dbReference>
<evidence type="ECO:0000313" key="3">
    <source>
        <dbReference type="EMBL" id="MFI6498767.1"/>
    </source>
</evidence>
<organism evidence="3 4">
    <name type="scientific">Nonomuraea typhae</name>
    <dbReference type="NCBI Taxonomy" id="2603600"/>
    <lineage>
        <taxon>Bacteria</taxon>
        <taxon>Bacillati</taxon>
        <taxon>Actinomycetota</taxon>
        <taxon>Actinomycetes</taxon>
        <taxon>Streptosporangiales</taxon>
        <taxon>Streptosporangiaceae</taxon>
        <taxon>Nonomuraea</taxon>
    </lineage>
</organism>
<dbReference type="PANTHER" id="PTHR31964:SF113">
    <property type="entry name" value="USPA DOMAIN-CONTAINING PROTEIN"/>
    <property type="match status" value="1"/>
</dbReference>
<accession>A0ABW7YSW0</accession>
<dbReference type="InterPro" id="IPR006015">
    <property type="entry name" value="Universal_stress_UspA"/>
</dbReference>
<dbReference type="Proteomes" id="UP001612741">
    <property type="component" value="Unassembled WGS sequence"/>
</dbReference>
<comment type="caution">
    <text evidence="3">The sequence shown here is derived from an EMBL/GenBank/DDBJ whole genome shotgun (WGS) entry which is preliminary data.</text>
</comment>
<dbReference type="Pfam" id="PF00582">
    <property type="entry name" value="Usp"/>
    <property type="match status" value="1"/>
</dbReference>
<proteinExistence type="inferred from homology"/>
<dbReference type="Gene3D" id="3.40.50.620">
    <property type="entry name" value="HUPs"/>
    <property type="match status" value="1"/>
</dbReference>
<name>A0ABW7YSW0_9ACTN</name>
<sequence>MTILIAYDGSDDAKAAIEAAGRLLQGDRAVVLTVWERLAMTAAHASMGMVVSPELTAAEDQAVGEAMRHLADQGAELARKSGFTATPRVELDQVAIWSTIVDVAADLDAALIVTGTRGLGGVKSLLLGSTSDRVVHHADRPVLVVPAPAKDE</sequence>
<reference evidence="3 4" key="1">
    <citation type="submission" date="2024-10" db="EMBL/GenBank/DDBJ databases">
        <title>The Natural Products Discovery Center: Release of the First 8490 Sequenced Strains for Exploring Actinobacteria Biosynthetic Diversity.</title>
        <authorList>
            <person name="Kalkreuter E."/>
            <person name="Kautsar S.A."/>
            <person name="Yang D."/>
            <person name="Bader C.D."/>
            <person name="Teijaro C.N."/>
            <person name="Fluegel L."/>
            <person name="Davis C.M."/>
            <person name="Simpson J.R."/>
            <person name="Lauterbach L."/>
            <person name="Steele A.D."/>
            <person name="Gui C."/>
            <person name="Meng S."/>
            <person name="Li G."/>
            <person name="Viehrig K."/>
            <person name="Ye F."/>
            <person name="Su P."/>
            <person name="Kiefer A.F."/>
            <person name="Nichols A."/>
            <person name="Cepeda A.J."/>
            <person name="Yan W."/>
            <person name="Fan B."/>
            <person name="Jiang Y."/>
            <person name="Adhikari A."/>
            <person name="Zheng C.-J."/>
            <person name="Schuster L."/>
            <person name="Cowan T.M."/>
            <person name="Smanski M.J."/>
            <person name="Chevrette M.G."/>
            <person name="De Carvalho L.P.S."/>
            <person name="Shen B."/>
        </authorList>
    </citation>
    <scope>NUCLEOTIDE SEQUENCE [LARGE SCALE GENOMIC DNA]</scope>
    <source>
        <strain evidence="3 4">NPDC050545</strain>
    </source>
</reference>
<dbReference type="PANTHER" id="PTHR31964">
    <property type="entry name" value="ADENINE NUCLEOTIDE ALPHA HYDROLASES-LIKE SUPERFAMILY PROTEIN"/>
    <property type="match status" value="1"/>
</dbReference>
<evidence type="ECO:0000259" key="2">
    <source>
        <dbReference type="Pfam" id="PF00582"/>
    </source>
</evidence>
<protein>
    <submittedName>
        <fullName evidence="3">Universal stress protein</fullName>
    </submittedName>
</protein>
<keyword evidence="4" id="KW-1185">Reference proteome</keyword>
<evidence type="ECO:0000313" key="4">
    <source>
        <dbReference type="Proteomes" id="UP001612741"/>
    </source>
</evidence>
<comment type="similarity">
    <text evidence="1">Belongs to the universal stress protein A family.</text>
</comment>
<dbReference type="InterPro" id="IPR006016">
    <property type="entry name" value="UspA"/>
</dbReference>
<feature type="domain" description="UspA" evidence="2">
    <location>
        <begin position="2"/>
        <end position="146"/>
    </location>
</feature>
<dbReference type="EMBL" id="JBITGY010000004">
    <property type="protein sequence ID" value="MFI6498767.1"/>
    <property type="molecule type" value="Genomic_DNA"/>
</dbReference>
<gene>
    <name evidence="3" type="ORF">ACIBG2_15365</name>
</gene>
<dbReference type="InterPro" id="IPR014729">
    <property type="entry name" value="Rossmann-like_a/b/a_fold"/>
</dbReference>
<evidence type="ECO:0000256" key="1">
    <source>
        <dbReference type="ARBA" id="ARBA00008791"/>
    </source>
</evidence>
<dbReference type="RefSeq" id="WP_397082005.1">
    <property type="nucleotide sequence ID" value="NZ_JBITGY010000004.1"/>
</dbReference>
<dbReference type="SUPFAM" id="SSF52402">
    <property type="entry name" value="Adenine nucleotide alpha hydrolases-like"/>
    <property type="match status" value="1"/>
</dbReference>